<reference evidence="1 2" key="1">
    <citation type="submission" date="2018-08" db="EMBL/GenBank/DDBJ databases">
        <title>Paraburkholderia sp. DHOM06 isolated from forest soil.</title>
        <authorList>
            <person name="Gao Z.-H."/>
            <person name="Qiu L.-H."/>
        </authorList>
    </citation>
    <scope>NUCLEOTIDE SEQUENCE [LARGE SCALE GENOMIC DNA]</scope>
    <source>
        <strain evidence="1 2">DHOM06</strain>
    </source>
</reference>
<proteinExistence type="predicted"/>
<evidence type="ECO:0000313" key="2">
    <source>
        <dbReference type="Proteomes" id="UP000256838"/>
    </source>
</evidence>
<protein>
    <recommendedName>
        <fullName evidence="3">XRE family transcriptional regulator</fullName>
    </recommendedName>
</protein>
<dbReference type="EMBL" id="QRGA01000006">
    <property type="protein sequence ID" value="RDU98892.1"/>
    <property type="molecule type" value="Genomic_DNA"/>
</dbReference>
<sequence length="85" mass="9575">MKYTAPTAEDFQRLKNELGHTGEQMAELFAVAGGQQWRKYTGGVTPREMSPQMLFFGAARLVLSDDELKRVLAKMREIGAQIEID</sequence>
<name>A0A3D8K1F2_9BURK</name>
<comment type="caution">
    <text evidence="1">The sequence shown here is derived from an EMBL/GenBank/DDBJ whole genome shotgun (WGS) entry which is preliminary data.</text>
</comment>
<dbReference type="OrthoDB" id="8653919at2"/>
<keyword evidence="2" id="KW-1185">Reference proteome</keyword>
<organism evidence="1 2">
    <name type="scientific">Trinickia dinghuensis</name>
    <dbReference type="NCBI Taxonomy" id="2291023"/>
    <lineage>
        <taxon>Bacteria</taxon>
        <taxon>Pseudomonadati</taxon>
        <taxon>Pseudomonadota</taxon>
        <taxon>Betaproteobacteria</taxon>
        <taxon>Burkholderiales</taxon>
        <taxon>Burkholderiaceae</taxon>
        <taxon>Trinickia</taxon>
    </lineage>
</organism>
<evidence type="ECO:0008006" key="3">
    <source>
        <dbReference type="Google" id="ProtNLM"/>
    </source>
</evidence>
<gene>
    <name evidence="1" type="ORF">DWV00_11610</name>
</gene>
<accession>A0A3D8K1F2</accession>
<evidence type="ECO:0000313" key="1">
    <source>
        <dbReference type="EMBL" id="RDU98892.1"/>
    </source>
</evidence>
<dbReference type="AlphaFoldDB" id="A0A3D8K1F2"/>
<dbReference type="Proteomes" id="UP000256838">
    <property type="component" value="Unassembled WGS sequence"/>
</dbReference>